<evidence type="ECO:0000256" key="3">
    <source>
        <dbReference type="ARBA" id="ARBA00022679"/>
    </source>
</evidence>
<dbReference type="Gene3D" id="3.90.550.10">
    <property type="entry name" value="Spore Coat Polysaccharide Biosynthesis Protein SpsA, Chain A"/>
    <property type="match status" value="1"/>
</dbReference>
<dbReference type="InterPro" id="IPR029044">
    <property type="entry name" value="Nucleotide-diphossugar_trans"/>
</dbReference>
<name>A0A7C3MKN7_DICTH</name>
<dbReference type="CDD" id="cd04186">
    <property type="entry name" value="GT_2_like_c"/>
    <property type="match status" value="1"/>
</dbReference>
<dbReference type="SUPFAM" id="SSF53448">
    <property type="entry name" value="Nucleotide-diphospho-sugar transferases"/>
    <property type="match status" value="1"/>
</dbReference>
<dbReference type="EMBL" id="DTIN01000032">
    <property type="protein sequence ID" value="HFX13987.1"/>
    <property type="molecule type" value="Genomic_DNA"/>
</dbReference>
<keyword evidence="2" id="KW-0328">Glycosyltransferase</keyword>
<sequence>MNYNDKVYVNVVYYSGIDDTLKFIESFLYISYPNFQLIIVNNNPQSNLENPIKDWLKSKNIRLIEEYVVNDEIKEFRLDSFLYPLVYIKVEKNLGYANGVNRGIKYALEKRDFSYIWILNNDIIVDNDSLRYLVECAEKYKNSGKKIGIIGSKLLYYYNPNILQGIGGKYNKFFALTKHIGGFEEDKGQYDRDGIKIDYVIGASMFVTKEFLEDVGLMDEQYFLYFEDLDWSERAKRKGYEIIYCWKSKVYHKEGGSIGSDSKGLKKSKLSDFYGIRNRILFTKKFYPLYLPLVYLSFIGIILNRIRRRQIDRLKLIIRAILEKDYRDA</sequence>
<organism evidence="5">
    <name type="scientific">Dictyoglomus thermophilum</name>
    <dbReference type="NCBI Taxonomy" id="14"/>
    <lineage>
        <taxon>Bacteria</taxon>
        <taxon>Pseudomonadati</taxon>
        <taxon>Dictyoglomota</taxon>
        <taxon>Dictyoglomia</taxon>
        <taxon>Dictyoglomales</taxon>
        <taxon>Dictyoglomaceae</taxon>
        <taxon>Dictyoglomus</taxon>
    </lineage>
</organism>
<proteinExistence type="inferred from homology"/>
<evidence type="ECO:0000313" key="5">
    <source>
        <dbReference type="EMBL" id="HFX13987.1"/>
    </source>
</evidence>
<dbReference type="AlphaFoldDB" id="A0A7C3MKN7"/>
<evidence type="ECO:0000256" key="2">
    <source>
        <dbReference type="ARBA" id="ARBA00022676"/>
    </source>
</evidence>
<comment type="similarity">
    <text evidence="1">Belongs to the glycosyltransferase 2 family.</text>
</comment>
<dbReference type="PANTHER" id="PTHR43179">
    <property type="entry name" value="RHAMNOSYLTRANSFERASE WBBL"/>
    <property type="match status" value="1"/>
</dbReference>
<dbReference type="Pfam" id="PF13641">
    <property type="entry name" value="Glyco_tranf_2_3"/>
    <property type="match status" value="1"/>
</dbReference>
<keyword evidence="4" id="KW-0472">Membrane</keyword>
<dbReference type="PANTHER" id="PTHR43179:SF12">
    <property type="entry name" value="GALACTOFURANOSYLTRANSFERASE GLFT2"/>
    <property type="match status" value="1"/>
</dbReference>
<feature type="transmembrane region" description="Helical" evidence="4">
    <location>
        <begin position="287"/>
        <end position="306"/>
    </location>
</feature>
<keyword evidence="4" id="KW-0812">Transmembrane</keyword>
<evidence type="ECO:0000256" key="1">
    <source>
        <dbReference type="ARBA" id="ARBA00006739"/>
    </source>
</evidence>
<protein>
    <submittedName>
        <fullName evidence="5">Glycosyltransferase family 2 protein</fullName>
    </submittedName>
</protein>
<accession>A0A7C3MKN7</accession>
<dbReference type="GO" id="GO:0016757">
    <property type="term" value="F:glycosyltransferase activity"/>
    <property type="evidence" value="ECO:0007669"/>
    <property type="project" value="UniProtKB-KW"/>
</dbReference>
<keyword evidence="4" id="KW-1133">Transmembrane helix</keyword>
<keyword evidence="3 5" id="KW-0808">Transferase</keyword>
<comment type="caution">
    <text evidence="5">The sequence shown here is derived from an EMBL/GenBank/DDBJ whole genome shotgun (WGS) entry which is preliminary data.</text>
</comment>
<gene>
    <name evidence="5" type="ORF">ENW00_07585</name>
</gene>
<evidence type="ECO:0000256" key="4">
    <source>
        <dbReference type="SAM" id="Phobius"/>
    </source>
</evidence>
<reference evidence="5" key="1">
    <citation type="journal article" date="2020" name="mSystems">
        <title>Genome- and Community-Level Interaction Insights into Carbon Utilization and Element Cycling Functions of Hydrothermarchaeota in Hydrothermal Sediment.</title>
        <authorList>
            <person name="Zhou Z."/>
            <person name="Liu Y."/>
            <person name="Xu W."/>
            <person name="Pan J."/>
            <person name="Luo Z.H."/>
            <person name="Li M."/>
        </authorList>
    </citation>
    <scope>NUCLEOTIDE SEQUENCE [LARGE SCALE GENOMIC DNA]</scope>
    <source>
        <strain evidence="5">SpSt-81</strain>
    </source>
</reference>